<evidence type="ECO:0000256" key="3">
    <source>
        <dbReference type="ARBA" id="ARBA00019077"/>
    </source>
</evidence>
<dbReference type="EMBL" id="LT634361">
    <property type="protein sequence ID" value="SFZ80217.1"/>
    <property type="molecule type" value="Genomic_DNA"/>
</dbReference>
<keyword evidence="8" id="KW-0472">Membrane</keyword>
<comment type="similarity">
    <text evidence="8">Belongs to the glycosyltransferase group 1 family.</text>
</comment>
<evidence type="ECO:0000256" key="1">
    <source>
        <dbReference type="ARBA" id="ARBA00004713"/>
    </source>
</evidence>
<comment type="pathway">
    <text evidence="1 8">Bacterial outer membrane biogenesis; LPS core biosynthesis.</text>
</comment>
<dbReference type="AlphaFoldDB" id="A0A2H1E6F7"/>
<organism evidence="10 11">
    <name type="scientific">Tenacibaculum maritimum NCIMB 2154</name>
    <dbReference type="NCBI Taxonomy" id="1349785"/>
    <lineage>
        <taxon>Bacteria</taxon>
        <taxon>Pseudomonadati</taxon>
        <taxon>Bacteroidota</taxon>
        <taxon>Flavobacteriia</taxon>
        <taxon>Flavobacteriales</taxon>
        <taxon>Flavobacteriaceae</taxon>
        <taxon>Tenacibaculum</taxon>
    </lineage>
</organism>
<keyword evidence="10" id="KW-0328">Glycosyltransferase</keyword>
<protein>
    <recommendedName>
        <fullName evidence="3 8">3-deoxy-D-manno-octulosonic acid transferase</fullName>
        <shortName evidence="8">Kdo transferase</shortName>
        <ecNumber evidence="2 8">2.4.99.12</ecNumber>
    </recommendedName>
    <alternativeName>
        <fullName evidence="5 8">Lipid IV(A) 3-deoxy-D-manno-octulosonic acid transferase</fullName>
    </alternativeName>
</protein>
<dbReference type="GO" id="GO:0043842">
    <property type="term" value="F:Kdo transferase activity"/>
    <property type="evidence" value="ECO:0007669"/>
    <property type="project" value="UniProtKB-EC"/>
</dbReference>
<sequence>MNLFYTPLLYLASMLINFLAIFNKKLALFVNGRKESFEKLAVFKKKDKVIWLHAASLGEFEQGRPIIEQIKMYFPEYKILVTFFSPSGYEVSKDYKLADVVCYLPIDTPKNMKKFIRKVNPKIAIIIKYEFWPNLLNELYNTQTTTLLVSGIFRKNQIFFKWYGAFMRKSLKAFQHFFVQNNTSKKLLEEINFNNVSVSGDTRFDRVFEILQQQNELKFVNSFKNNTYTIVAGSTWKEDEELLVNYINNNASSDEKFIIAPHNINPKDILNLKKSINKPTVVFSEKEGKNIANYQVLIINTIGLLTKIYSYADTAYVGGGLATGLHNILEPATYGIPITFGGIKYKKFQEAIDLLELKGATIVTNKEDFSSTFATLKQNTSLRTDMGKINKKYIQDNVGATNSIMAYISKLMTQY</sequence>
<keyword evidence="8" id="KW-1003">Cell membrane</keyword>
<dbReference type="GO" id="GO:0009244">
    <property type="term" value="P:lipopolysaccharide core region biosynthetic process"/>
    <property type="evidence" value="ECO:0007669"/>
    <property type="project" value="UniProtKB-UniRule"/>
</dbReference>
<dbReference type="Pfam" id="PF04413">
    <property type="entry name" value="Glycos_transf_N"/>
    <property type="match status" value="1"/>
</dbReference>
<dbReference type="SUPFAM" id="SSF53756">
    <property type="entry name" value="UDP-Glycosyltransferase/glycogen phosphorylase"/>
    <property type="match status" value="1"/>
</dbReference>
<dbReference type="PANTHER" id="PTHR42755">
    <property type="entry name" value="3-DEOXY-MANNO-OCTULOSONATE CYTIDYLYLTRANSFERASE"/>
    <property type="match status" value="1"/>
</dbReference>
<evidence type="ECO:0000256" key="2">
    <source>
        <dbReference type="ARBA" id="ARBA00012621"/>
    </source>
</evidence>
<proteinExistence type="inferred from homology"/>
<dbReference type="UniPathway" id="UPA00958"/>
<evidence type="ECO:0000313" key="11">
    <source>
        <dbReference type="Proteomes" id="UP000231564"/>
    </source>
</evidence>
<evidence type="ECO:0000256" key="5">
    <source>
        <dbReference type="ARBA" id="ARBA00031445"/>
    </source>
</evidence>
<name>A0A2H1E6F7_9FLAO</name>
<dbReference type="GO" id="GO:0009245">
    <property type="term" value="P:lipid A biosynthetic process"/>
    <property type="evidence" value="ECO:0007669"/>
    <property type="project" value="TreeGrafter"/>
</dbReference>
<evidence type="ECO:0000256" key="7">
    <source>
        <dbReference type="PIRSR" id="PIRSR639901-1"/>
    </source>
</evidence>
<keyword evidence="8" id="KW-0448">Lipopolysaccharide biosynthesis</keyword>
<reference evidence="10 11" key="1">
    <citation type="submission" date="2016-11" db="EMBL/GenBank/DDBJ databases">
        <authorList>
            <person name="Jaros S."/>
            <person name="Januszkiewicz K."/>
            <person name="Wedrychowicz H."/>
        </authorList>
    </citation>
    <scope>NUCLEOTIDE SEQUENCE [LARGE SCALE GENOMIC DNA]</scope>
    <source>
        <strain evidence="10">NCIMB 2154T</strain>
    </source>
</reference>
<feature type="active site" description="Proton acceptor" evidence="7">
    <location>
        <position position="59"/>
    </location>
</feature>
<dbReference type="KEGG" id="tmar:MARIT_0308"/>
<feature type="domain" description="3-deoxy-D-manno-octulosonic-acid transferase N-terminal" evidence="9">
    <location>
        <begin position="38"/>
        <end position="205"/>
    </location>
</feature>
<evidence type="ECO:0000313" key="10">
    <source>
        <dbReference type="EMBL" id="SFZ80217.1"/>
    </source>
</evidence>
<keyword evidence="4 8" id="KW-0808">Transferase</keyword>
<dbReference type="EC" id="2.4.99.12" evidence="2 8"/>
<gene>
    <name evidence="10" type="primary">kdtA</name>
    <name evidence="10" type="ORF">MARIT_0308</name>
</gene>
<dbReference type="RefSeq" id="WP_100210574.1">
    <property type="nucleotide sequence ID" value="NZ_CP138495.1"/>
</dbReference>
<comment type="subcellular location">
    <subcellularLocation>
        <location evidence="8">Cell membrane</location>
    </subcellularLocation>
</comment>
<dbReference type="STRING" id="1349785.GCA_000509405_02620"/>
<evidence type="ECO:0000259" key="9">
    <source>
        <dbReference type="Pfam" id="PF04413"/>
    </source>
</evidence>
<dbReference type="InterPro" id="IPR039901">
    <property type="entry name" value="Kdotransferase"/>
</dbReference>
<comment type="function">
    <text evidence="8">Involved in lipopolysaccharide (LPS) biosynthesis. Catalyzes the transfer of 3-deoxy-D-manno-octulosonate (Kdo) residue(s) from CMP-Kdo to lipid IV(A), the tetraacyldisaccharide-1,4'-bisphosphate precursor of lipid A.</text>
</comment>
<accession>A0A2H1E6F7</accession>
<evidence type="ECO:0000256" key="4">
    <source>
        <dbReference type="ARBA" id="ARBA00022679"/>
    </source>
</evidence>
<dbReference type="Proteomes" id="UP000231564">
    <property type="component" value="Chromosome MARIT"/>
</dbReference>
<dbReference type="InterPro" id="IPR007507">
    <property type="entry name" value="Glycos_transf_N"/>
</dbReference>
<dbReference type="Gene3D" id="3.40.50.2000">
    <property type="entry name" value="Glycogen Phosphorylase B"/>
    <property type="match status" value="1"/>
</dbReference>
<dbReference type="GO" id="GO:0005886">
    <property type="term" value="C:plasma membrane"/>
    <property type="evidence" value="ECO:0007669"/>
    <property type="project" value="UniProtKB-SubCell"/>
</dbReference>
<evidence type="ECO:0000256" key="6">
    <source>
        <dbReference type="ARBA" id="ARBA00049183"/>
    </source>
</evidence>
<dbReference type="GeneID" id="47721911"/>
<keyword evidence="11" id="KW-1185">Reference proteome</keyword>
<dbReference type="PANTHER" id="PTHR42755:SF1">
    <property type="entry name" value="3-DEOXY-D-MANNO-OCTULOSONIC ACID TRANSFERASE, MITOCHONDRIAL-RELATED"/>
    <property type="match status" value="1"/>
</dbReference>
<evidence type="ECO:0000256" key="8">
    <source>
        <dbReference type="RuleBase" id="RU365103"/>
    </source>
</evidence>
<dbReference type="Gene3D" id="3.40.50.11720">
    <property type="entry name" value="3-Deoxy-D-manno-octulosonic-acid transferase, N-terminal domain"/>
    <property type="match status" value="1"/>
</dbReference>
<dbReference type="OrthoDB" id="9789797at2"/>
<dbReference type="InterPro" id="IPR038107">
    <property type="entry name" value="Glycos_transf_N_sf"/>
</dbReference>
<comment type="catalytic activity">
    <reaction evidence="6 8">
        <text>lipid IVA (E. coli) + CMP-3-deoxy-beta-D-manno-octulosonate = alpha-Kdo-(2-&gt;6)-lipid IVA (E. coli) + CMP + H(+)</text>
        <dbReference type="Rhea" id="RHEA:28066"/>
        <dbReference type="ChEBI" id="CHEBI:15378"/>
        <dbReference type="ChEBI" id="CHEBI:58603"/>
        <dbReference type="ChEBI" id="CHEBI:60364"/>
        <dbReference type="ChEBI" id="CHEBI:60377"/>
        <dbReference type="ChEBI" id="CHEBI:85987"/>
        <dbReference type="EC" id="2.4.99.12"/>
    </reaction>
</comment>